<keyword evidence="3" id="KW-0479">Metal-binding</keyword>
<dbReference type="Gene3D" id="3.90.79.10">
    <property type="entry name" value="Nucleoside Triphosphate Pyrophosphohydrolase"/>
    <property type="match status" value="1"/>
</dbReference>
<keyword evidence="4" id="KW-0378">Hydrolase</keyword>
<dbReference type="Proteomes" id="UP000031572">
    <property type="component" value="Unassembled WGS sequence"/>
</dbReference>
<keyword evidence="6" id="KW-0464">Manganese</keyword>
<dbReference type="PROSITE" id="PS51462">
    <property type="entry name" value="NUDIX"/>
    <property type="match status" value="1"/>
</dbReference>
<dbReference type="GO" id="GO:0010945">
    <property type="term" value="F:coenzyme A diphosphatase activity"/>
    <property type="evidence" value="ECO:0007669"/>
    <property type="project" value="InterPro"/>
</dbReference>
<evidence type="ECO:0000256" key="5">
    <source>
        <dbReference type="ARBA" id="ARBA00022842"/>
    </source>
</evidence>
<dbReference type="OrthoDB" id="9802805at2"/>
<keyword evidence="5" id="KW-0460">Magnesium</keyword>
<dbReference type="PANTHER" id="PTHR12992:SF11">
    <property type="entry name" value="MITOCHONDRIAL COENZYME A DIPHOSPHATASE NUDT8"/>
    <property type="match status" value="1"/>
</dbReference>
<dbReference type="NCBIfam" id="NF007980">
    <property type="entry name" value="PRK10707.1"/>
    <property type="match status" value="1"/>
</dbReference>
<evidence type="ECO:0000256" key="3">
    <source>
        <dbReference type="ARBA" id="ARBA00022723"/>
    </source>
</evidence>
<keyword evidence="9" id="KW-1185">Reference proteome</keyword>
<gene>
    <name evidence="8" type="ORF">TSA66_06535</name>
</gene>
<dbReference type="AlphaFoldDB" id="A0A0C2BQI1"/>
<dbReference type="InterPro" id="IPR000086">
    <property type="entry name" value="NUDIX_hydrolase_dom"/>
</dbReference>
<dbReference type="GO" id="GO:0046872">
    <property type="term" value="F:metal ion binding"/>
    <property type="evidence" value="ECO:0007669"/>
    <property type="project" value="UniProtKB-KW"/>
</dbReference>
<evidence type="ECO:0000313" key="9">
    <source>
        <dbReference type="Proteomes" id="UP000031572"/>
    </source>
</evidence>
<dbReference type="PANTHER" id="PTHR12992">
    <property type="entry name" value="NUDIX HYDROLASE"/>
    <property type="match status" value="1"/>
</dbReference>
<dbReference type="STRING" id="709839.TSA66_06535"/>
<dbReference type="RefSeq" id="WP_040039449.1">
    <property type="nucleotide sequence ID" value="NZ_JWJG01000028.1"/>
</dbReference>
<comment type="cofactor">
    <cofactor evidence="2">
        <name>Mg(2+)</name>
        <dbReference type="ChEBI" id="CHEBI:18420"/>
    </cofactor>
</comment>
<evidence type="ECO:0000256" key="2">
    <source>
        <dbReference type="ARBA" id="ARBA00001946"/>
    </source>
</evidence>
<evidence type="ECO:0000259" key="7">
    <source>
        <dbReference type="PROSITE" id="PS51462"/>
    </source>
</evidence>
<accession>A0A0C2BQI1</accession>
<dbReference type="EMBL" id="JWJG01000028">
    <property type="protein sequence ID" value="KIF83540.1"/>
    <property type="molecule type" value="Genomic_DNA"/>
</dbReference>
<name>A0A0C2BQI1_9BURK</name>
<proteinExistence type="predicted"/>
<dbReference type="InterPro" id="IPR015797">
    <property type="entry name" value="NUDIX_hydrolase-like_dom_sf"/>
</dbReference>
<organism evidence="8 9">
    <name type="scientific">Noviherbaspirillum autotrophicum</name>
    <dbReference type="NCBI Taxonomy" id="709839"/>
    <lineage>
        <taxon>Bacteria</taxon>
        <taxon>Pseudomonadati</taxon>
        <taxon>Pseudomonadota</taxon>
        <taxon>Betaproteobacteria</taxon>
        <taxon>Burkholderiales</taxon>
        <taxon>Oxalobacteraceae</taxon>
        <taxon>Noviherbaspirillum</taxon>
    </lineage>
</organism>
<sequence>MSKLLFDPEILPIDSVAGEPAVPPQRLTAPGLRAHFANPPPWQPEVSDEQLMRKATTAPTPASVLLPIIARDGGLTLLLTQRTAHLNDHAGQVSLPGGRVDEVDTSAIETALRETEEEVGLHRRHIEVLGTLPDYVTGTGFRVTPVVSLVEPPFELRADPFEVAEIFEVPLAFLMNGMNHQRRAIELPNGAGRRTFYAMPYERFFIWGATAGMLRNLFHFLRA</sequence>
<protein>
    <submittedName>
        <fullName evidence="8">DNA mismatch repair protein MutT</fullName>
    </submittedName>
</protein>
<feature type="domain" description="Nudix hydrolase" evidence="7">
    <location>
        <begin position="59"/>
        <end position="191"/>
    </location>
</feature>
<evidence type="ECO:0000313" key="8">
    <source>
        <dbReference type="EMBL" id="KIF83540.1"/>
    </source>
</evidence>
<comment type="cofactor">
    <cofactor evidence="1">
        <name>Mn(2+)</name>
        <dbReference type="ChEBI" id="CHEBI:29035"/>
    </cofactor>
</comment>
<reference evidence="8 9" key="1">
    <citation type="submission" date="2014-12" db="EMBL/GenBank/DDBJ databases">
        <title>Denitrispirillum autotrophicum gen. nov., sp. nov., Denitrifying, Facultatively Autotrophic Bacteria Isolated from Rice Paddy Soil.</title>
        <authorList>
            <person name="Ishii S."/>
            <person name="Ashida N."/>
            <person name="Ohno H."/>
            <person name="Otsuka S."/>
            <person name="Yokota A."/>
            <person name="Senoo K."/>
        </authorList>
    </citation>
    <scope>NUCLEOTIDE SEQUENCE [LARGE SCALE GENOMIC DNA]</scope>
    <source>
        <strain evidence="8 9">TSA66</strain>
    </source>
</reference>
<comment type="caution">
    <text evidence="8">The sequence shown here is derived from an EMBL/GenBank/DDBJ whole genome shotgun (WGS) entry which is preliminary data.</text>
</comment>
<dbReference type="Pfam" id="PF00293">
    <property type="entry name" value="NUDIX"/>
    <property type="match status" value="1"/>
</dbReference>
<evidence type="ECO:0000256" key="1">
    <source>
        <dbReference type="ARBA" id="ARBA00001936"/>
    </source>
</evidence>
<dbReference type="CDD" id="cd03426">
    <property type="entry name" value="NUDIX_CoAse_Nudt7"/>
    <property type="match status" value="1"/>
</dbReference>
<dbReference type="InterPro" id="IPR045121">
    <property type="entry name" value="CoAse"/>
</dbReference>
<dbReference type="SUPFAM" id="SSF55811">
    <property type="entry name" value="Nudix"/>
    <property type="match status" value="1"/>
</dbReference>
<evidence type="ECO:0000256" key="4">
    <source>
        <dbReference type="ARBA" id="ARBA00022801"/>
    </source>
</evidence>
<evidence type="ECO:0000256" key="6">
    <source>
        <dbReference type="ARBA" id="ARBA00023211"/>
    </source>
</evidence>